<feature type="non-terminal residue" evidence="1">
    <location>
        <position position="538"/>
    </location>
</feature>
<keyword evidence="2" id="KW-1185">Reference proteome</keyword>
<reference evidence="1" key="1">
    <citation type="submission" date="2023-10" db="EMBL/GenBank/DDBJ databases">
        <authorList>
            <person name="Chen Y."/>
            <person name="Shah S."/>
            <person name="Dougan E. K."/>
            <person name="Thang M."/>
            <person name="Chan C."/>
        </authorList>
    </citation>
    <scope>NUCLEOTIDE SEQUENCE [LARGE SCALE GENOMIC DNA]</scope>
</reference>
<protein>
    <submittedName>
        <fullName evidence="1">Uncharacterized protein</fullName>
    </submittedName>
</protein>
<sequence>MCNNHSLTDQVLAKQQHGVLKVWADPRATNRFDAFNPKLINAGVSDAEMSDFFVEYTLASGIGQRMRKGASKEVLVQEFSLVAGAVWSELPEDADLGESAAVVLLDGRAAMRALRGFLVKIIDETTDIGIFQEHSRFEQEALRTAGFAAPTQAIGKISKPPTQVIQAVTKVHDQICMTLRAGLIKEASLMDEELLKSKKRKLEQKGSNAEEDERTALMHGRAMSMLSEAIAAWTPALAEHSHGLRDATGACKPCALPEKADNGVYKLSQSIATDAAEKLSFGSGDASRIYDAIDVLAAAWLKSAWRLECATATVEAKLADCDGNRADLDKLARELGQAIQRATEKCMPAALVDMFRGGLNARAENSRAKAEALAVEIGSQVRGYFYKGVTLKATALSGEIDRGCWAKVWAPGRVSVNEMASLLKVAAAEHGASRAQARGDMADIFQSEYATLLQKTVGFSLPPKAGVGATAPAVIRTARALPLEHSFASNFTSEATKRDEIAMQNKMRDIQPSLKGWSLAPEDSPAALAARYRAGLRA</sequence>
<evidence type="ECO:0000313" key="2">
    <source>
        <dbReference type="Proteomes" id="UP001189429"/>
    </source>
</evidence>
<proteinExistence type="predicted"/>
<gene>
    <name evidence="1" type="ORF">PCOR1329_LOCUS52564</name>
</gene>
<comment type="caution">
    <text evidence="1">The sequence shown here is derived from an EMBL/GenBank/DDBJ whole genome shotgun (WGS) entry which is preliminary data.</text>
</comment>
<accession>A0ABN9UZY3</accession>
<name>A0ABN9UZY3_9DINO</name>
<evidence type="ECO:0000313" key="1">
    <source>
        <dbReference type="EMBL" id="CAK0864785.1"/>
    </source>
</evidence>
<organism evidence="1 2">
    <name type="scientific">Prorocentrum cordatum</name>
    <dbReference type="NCBI Taxonomy" id="2364126"/>
    <lineage>
        <taxon>Eukaryota</taxon>
        <taxon>Sar</taxon>
        <taxon>Alveolata</taxon>
        <taxon>Dinophyceae</taxon>
        <taxon>Prorocentrales</taxon>
        <taxon>Prorocentraceae</taxon>
        <taxon>Prorocentrum</taxon>
    </lineage>
</organism>
<dbReference type="EMBL" id="CAUYUJ010016396">
    <property type="protein sequence ID" value="CAK0864785.1"/>
    <property type="molecule type" value="Genomic_DNA"/>
</dbReference>
<dbReference type="Proteomes" id="UP001189429">
    <property type="component" value="Unassembled WGS sequence"/>
</dbReference>